<dbReference type="GO" id="GO:0006357">
    <property type="term" value="P:regulation of transcription by RNA polymerase II"/>
    <property type="evidence" value="ECO:0007669"/>
    <property type="project" value="InterPro"/>
</dbReference>
<dbReference type="OrthoDB" id="203279at2759"/>
<comment type="function">
    <text evidence="6">Component of the Mediator complex, a coactivator involved in the regulated transcription of nearly all RNA polymerase II-dependent genes. Mediator functions as a bridge to convey information from gene-specific regulatory proteins to the basal RNA polymerase II transcription machinery. Mediator is recruited to promoters by direct interactions with regulatory proteins and serves as a scaffold for the assembly of a functional preinitiation complex with RNA polymerase II and the general transcription factors.</text>
</comment>
<dbReference type="Pfam" id="PF06179">
    <property type="entry name" value="Med22"/>
    <property type="match status" value="1"/>
</dbReference>
<keyword evidence="10" id="KW-1185">Reference proteome</keyword>
<accession>A0A419PPS7</accession>
<evidence type="ECO:0000256" key="1">
    <source>
        <dbReference type="ARBA" id="ARBA00004123"/>
    </source>
</evidence>
<evidence type="ECO:0000313" key="9">
    <source>
        <dbReference type="EMBL" id="KAG5442231.1"/>
    </source>
</evidence>
<gene>
    <name evidence="9" type="ORF">CSKR_100184</name>
</gene>
<dbReference type="InterPro" id="IPR009332">
    <property type="entry name" value="Med22"/>
</dbReference>
<proteinExistence type="predicted"/>
<organism evidence="9 10">
    <name type="scientific">Clonorchis sinensis</name>
    <name type="common">Chinese liver fluke</name>
    <dbReference type="NCBI Taxonomy" id="79923"/>
    <lineage>
        <taxon>Eukaryota</taxon>
        <taxon>Metazoa</taxon>
        <taxon>Spiralia</taxon>
        <taxon>Lophotrochozoa</taxon>
        <taxon>Platyhelminthes</taxon>
        <taxon>Trematoda</taxon>
        <taxon>Digenea</taxon>
        <taxon>Opisthorchiida</taxon>
        <taxon>Opisthorchiata</taxon>
        <taxon>Opisthorchiidae</taxon>
        <taxon>Clonorchis</taxon>
    </lineage>
</organism>
<keyword evidence="4" id="KW-0804">Transcription</keyword>
<dbReference type="GO" id="GO:0003712">
    <property type="term" value="F:transcription coregulator activity"/>
    <property type="evidence" value="ECO:0007669"/>
    <property type="project" value="InterPro"/>
</dbReference>
<evidence type="ECO:0000256" key="2">
    <source>
        <dbReference type="ARBA" id="ARBA00019695"/>
    </source>
</evidence>
<evidence type="ECO:0000256" key="8">
    <source>
        <dbReference type="SAM" id="MobiDB-lite"/>
    </source>
</evidence>
<dbReference type="PANTHER" id="PTHR12434">
    <property type="entry name" value="MEDIATOR OF RNA POLYMERASE II TRANSCRIPTION SUBUNIT 22"/>
    <property type="match status" value="1"/>
</dbReference>
<dbReference type="InParanoid" id="A0A419PPS7"/>
<feature type="region of interest" description="Disordered" evidence="8">
    <location>
        <begin position="1"/>
        <end position="21"/>
    </location>
</feature>
<comment type="caution">
    <text evidence="9">The sequence shown here is derived from an EMBL/GenBank/DDBJ whole genome shotgun (WGS) entry which is preliminary data.</text>
</comment>
<sequence length="232" mass="25893">MQSTQRSATNPSSTLQLAAARKRDSQVQGLKSRLRMNMTAITENYEMILSRAKVDPNDSPSELGSFAQTEQDTFEMSVRAANIVHACENLTRLVSEIKQMLILGDFRWLAQITTANAEDLRKRRAHLDRISLRLRDKLVADLYAIEEECAGGLGNLAVSRPACFLLVAQQLGIERVLQLNDQLGMLNGKKPRGGQCMTWQKGITVLPVQYIFQDGVPVATAFGRRLQEMEAD</sequence>
<dbReference type="GO" id="GO:0016592">
    <property type="term" value="C:mediator complex"/>
    <property type="evidence" value="ECO:0007669"/>
    <property type="project" value="InterPro"/>
</dbReference>
<evidence type="ECO:0000313" key="10">
    <source>
        <dbReference type="Proteomes" id="UP000286415"/>
    </source>
</evidence>
<feature type="compositionally biased region" description="Polar residues" evidence="8">
    <location>
        <begin position="1"/>
        <end position="16"/>
    </location>
</feature>
<comment type="subcellular location">
    <subcellularLocation>
        <location evidence="1">Nucleus</location>
    </subcellularLocation>
</comment>
<dbReference type="FunCoup" id="A0A419PPS7">
    <property type="interactions" value="892"/>
</dbReference>
<dbReference type="EMBL" id="NIRI02000076">
    <property type="protein sequence ID" value="KAG5442231.1"/>
    <property type="molecule type" value="Genomic_DNA"/>
</dbReference>
<keyword evidence="5" id="KW-0539">Nucleus</keyword>
<evidence type="ECO:0000256" key="3">
    <source>
        <dbReference type="ARBA" id="ARBA00023015"/>
    </source>
</evidence>
<protein>
    <recommendedName>
        <fullName evidence="2">Mediator of RNA polymerase II transcription subunit 22</fullName>
    </recommendedName>
    <alternativeName>
        <fullName evidence="7">Mediator complex subunit 22</fullName>
    </alternativeName>
</protein>
<reference evidence="9 10" key="2">
    <citation type="journal article" date="2021" name="Genomics">
        <title>High-quality reference genome for Clonorchis sinensis.</title>
        <authorList>
            <person name="Young N.D."/>
            <person name="Stroehlein A.J."/>
            <person name="Kinkar L."/>
            <person name="Wang T."/>
            <person name="Sohn W.M."/>
            <person name="Chang B.C.H."/>
            <person name="Kaur P."/>
            <person name="Weisz D."/>
            <person name="Dudchenko O."/>
            <person name="Aiden E.L."/>
            <person name="Korhonen P.K."/>
            <person name="Gasser R.B."/>
        </authorList>
    </citation>
    <scope>NUCLEOTIDE SEQUENCE [LARGE SCALE GENOMIC DNA]</scope>
    <source>
        <strain evidence="9">Cs-k2</strain>
    </source>
</reference>
<reference evidence="9 10" key="1">
    <citation type="journal article" date="2018" name="Biotechnol. Adv.">
        <title>Improved genomic resources and new bioinformatic workflow for the carcinogenic parasite Clonorchis sinensis: Biotechnological implications.</title>
        <authorList>
            <person name="Wang D."/>
            <person name="Korhonen P.K."/>
            <person name="Gasser R.B."/>
            <person name="Young N.D."/>
        </authorList>
    </citation>
    <scope>NUCLEOTIDE SEQUENCE [LARGE SCALE GENOMIC DNA]</scope>
    <source>
        <strain evidence="9">Cs-k2</strain>
    </source>
</reference>
<evidence type="ECO:0000256" key="5">
    <source>
        <dbReference type="ARBA" id="ARBA00023242"/>
    </source>
</evidence>
<evidence type="ECO:0000256" key="7">
    <source>
        <dbReference type="ARBA" id="ARBA00031962"/>
    </source>
</evidence>
<dbReference type="Proteomes" id="UP000286415">
    <property type="component" value="Unassembled WGS sequence"/>
</dbReference>
<dbReference type="AlphaFoldDB" id="A0A419PPS7"/>
<name>A0A419PPS7_CLOSI</name>
<evidence type="ECO:0000256" key="6">
    <source>
        <dbReference type="ARBA" id="ARBA00025687"/>
    </source>
</evidence>
<dbReference type="PANTHER" id="PTHR12434:SF6">
    <property type="entry name" value="MEDIATOR OF RNA POLYMERASE II TRANSCRIPTION SUBUNIT 22"/>
    <property type="match status" value="1"/>
</dbReference>
<dbReference type="STRING" id="79923.A0A419PPS7"/>
<evidence type="ECO:0000256" key="4">
    <source>
        <dbReference type="ARBA" id="ARBA00023163"/>
    </source>
</evidence>
<keyword evidence="3" id="KW-0805">Transcription regulation</keyword>